<sequence length="515" mass="56718">MSAKDVMSDAAHALAPDPEEVNGPNAQKLENGGPNERDNEPPPPPPQIHNLEKAMKQIQLPIIDPTDVPILRLHDILLYGVKDTRHDFLMALCRPYMDPAVATEPLAHMRYGHRLHFSKPGDTTTMPSILQLITSLSSDISRMELAKDISVQFEPLRSDKHPTEDVDVILKIKPVSRFFLRTSTSVGNSEGTASVQGKLRNVFGGAETLEGSATLGTRTKHSYNFVFSSPVLACPDFWANVSAISQHRDLTAFIRAHEGQHLLRSSLIYAKGDGARHELAYEASHRHFHHILPDASLSIRRLAKPSFKSAISYTFEQDTRDNTFATMVGSYFRSFTEYAGLGGDTSYFKTDTQASVSDTFANGLTWSLAAKTGLLIPLNGCVPCLNDRFMLGGPTCIRMFRLNSLGPKFRHDSLGGDAFWAVGASLLSPIPMRSHWPLKLHAFTNLGQLAQVQPNAARKHHHWTELAQPSVSAGFGVLFQQGPVRLELNFGLPLVARVGDGIRKGLQFGIGIDFL</sequence>
<evidence type="ECO:0000256" key="6">
    <source>
        <dbReference type="SAM" id="MobiDB-lite"/>
    </source>
</evidence>
<gene>
    <name evidence="8" type="ORF">DNF11_0265</name>
</gene>
<evidence type="ECO:0000256" key="5">
    <source>
        <dbReference type="ARBA" id="ARBA00023136"/>
    </source>
</evidence>
<dbReference type="PANTHER" id="PTHR12815:SF18">
    <property type="entry name" value="SORTING AND ASSEMBLY MACHINERY COMPONENT 50 HOMOLOG"/>
    <property type="match status" value="1"/>
</dbReference>
<dbReference type="OrthoDB" id="1724197at2759"/>
<keyword evidence="4" id="KW-0812">Transmembrane</keyword>
<evidence type="ECO:0000256" key="4">
    <source>
        <dbReference type="ARBA" id="ARBA00022692"/>
    </source>
</evidence>
<accession>A0A3G2RZV1</accession>
<evidence type="ECO:0000313" key="9">
    <source>
        <dbReference type="Proteomes" id="UP000269793"/>
    </source>
</evidence>
<dbReference type="PANTHER" id="PTHR12815">
    <property type="entry name" value="SORTING AND ASSEMBLY MACHINERY SAMM50 PROTEIN FAMILY MEMBER"/>
    <property type="match status" value="1"/>
</dbReference>
<name>A0A3G2RZV1_MALR7</name>
<keyword evidence="5" id="KW-0472">Membrane</keyword>
<dbReference type="Gene3D" id="2.40.160.50">
    <property type="entry name" value="membrane protein fhac: a member of the omp85/tpsb transporter family"/>
    <property type="match status" value="1"/>
</dbReference>
<dbReference type="GO" id="GO:0005741">
    <property type="term" value="C:mitochondrial outer membrane"/>
    <property type="evidence" value="ECO:0007669"/>
    <property type="project" value="UniProtKB-SubCell"/>
</dbReference>
<dbReference type="EMBL" id="CP033148">
    <property type="protein sequence ID" value="AYO41215.1"/>
    <property type="molecule type" value="Genomic_DNA"/>
</dbReference>
<reference evidence="8 9" key="1">
    <citation type="submission" date="2018-10" db="EMBL/GenBank/DDBJ databases">
        <title>Complete genome sequence of Malassezia restricta CBS 7877.</title>
        <authorList>
            <person name="Morand S.C."/>
            <person name="Bertignac M."/>
            <person name="Iltis A."/>
            <person name="Kolder I."/>
            <person name="Pirovano W."/>
            <person name="Jourdain R."/>
            <person name="Clavaud C."/>
        </authorList>
    </citation>
    <scope>NUCLEOTIDE SEQUENCE [LARGE SCALE GENOMIC DNA]</scope>
    <source>
        <strain evidence="8 9">CBS 7877</strain>
    </source>
</reference>
<protein>
    <recommendedName>
        <fullName evidence="7">Bacterial surface antigen (D15) domain-containing protein</fullName>
    </recommendedName>
</protein>
<dbReference type="GO" id="GO:0045040">
    <property type="term" value="P:protein insertion into mitochondrial outer membrane"/>
    <property type="evidence" value="ECO:0007669"/>
    <property type="project" value="TreeGrafter"/>
</dbReference>
<keyword evidence="3" id="KW-1134">Transmembrane beta strand</keyword>
<evidence type="ECO:0000256" key="2">
    <source>
        <dbReference type="ARBA" id="ARBA00010913"/>
    </source>
</evidence>
<dbReference type="InterPro" id="IPR039910">
    <property type="entry name" value="D15-like"/>
</dbReference>
<organism evidence="8 9">
    <name type="scientific">Malassezia restricta (strain ATCC 96810 / NBRC 103918 / CBS 7877)</name>
    <name type="common">Seborrheic dermatitis infection agent</name>
    <dbReference type="NCBI Taxonomy" id="425264"/>
    <lineage>
        <taxon>Eukaryota</taxon>
        <taxon>Fungi</taxon>
        <taxon>Dikarya</taxon>
        <taxon>Basidiomycota</taxon>
        <taxon>Ustilaginomycotina</taxon>
        <taxon>Malasseziomycetes</taxon>
        <taxon>Malasseziales</taxon>
        <taxon>Malasseziaceae</taxon>
        <taxon>Malassezia</taxon>
    </lineage>
</organism>
<dbReference type="Proteomes" id="UP000269793">
    <property type="component" value="Chromosome I"/>
</dbReference>
<evidence type="ECO:0000256" key="1">
    <source>
        <dbReference type="ARBA" id="ARBA00004374"/>
    </source>
</evidence>
<comment type="similarity">
    <text evidence="2">Belongs to the SAM50/omp85 family.</text>
</comment>
<feature type="region of interest" description="Disordered" evidence="6">
    <location>
        <begin position="1"/>
        <end position="49"/>
    </location>
</feature>
<evidence type="ECO:0000259" key="7">
    <source>
        <dbReference type="Pfam" id="PF01103"/>
    </source>
</evidence>
<dbReference type="InterPro" id="IPR000184">
    <property type="entry name" value="Bac_surfAg_D15"/>
</dbReference>
<comment type="subcellular location">
    <subcellularLocation>
        <location evidence="1">Mitochondrion outer membrane</location>
        <topology evidence="1">Multi-pass membrane protein</topology>
    </subcellularLocation>
</comment>
<feature type="domain" description="Bacterial surface antigen (D15)" evidence="7">
    <location>
        <begin position="201"/>
        <end position="514"/>
    </location>
</feature>
<proteinExistence type="inferred from homology"/>
<dbReference type="AlphaFoldDB" id="A0A3G2RZV1"/>
<dbReference type="VEuPathDB" id="FungiDB:DNF11_0265"/>
<dbReference type="STRING" id="425264.A0A3G2RZV1"/>
<dbReference type="Pfam" id="PF01103">
    <property type="entry name" value="Omp85"/>
    <property type="match status" value="1"/>
</dbReference>
<evidence type="ECO:0000313" key="8">
    <source>
        <dbReference type="EMBL" id="AYO41215.1"/>
    </source>
</evidence>
<evidence type="ECO:0000256" key="3">
    <source>
        <dbReference type="ARBA" id="ARBA00022452"/>
    </source>
</evidence>
<keyword evidence="9" id="KW-1185">Reference proteome</keyword>